<keyword evidence="3 6" id="KW-0812">Transmembrane</keyword>
<name>A0A382G6M7_9ZZZZ</name>
<feature type="transmembrane region" description="Helical" evidence="6">
    <location>
        <begin position="90"/>
        <end position="112"/>
    </location>
</feature>
<evidence type="ECO:0000256" key="2">
    <source>
        <dbReference type="ARBA" id="ARBA00022475"/>
    </source>
</evidence>
<dbReference type="EMBL" id="UINC01053387">
    <property type="protein sequence ID" value="SVB69841.1"/>
    <property type="molecule type" value="Genomic_DNA"/>
</dbReference>
<accession>A0A382G6M7</accession>
<dbReference type="PANTHER" id="PTHR40043:SF1">
    <property type="entry name" value="UPF0719 INNER MEMBRANE PROTEIN YJFL"/>
    <property type="match status" value="1"/>
</dbReference>
<evidence type="ECO:0000256" key="6">
    <source>
        <dbReference type="SAM" id="Phobius"/>
    </source>
</evidence>
<keyword evidence="4 6" id="KW-1133">Transmembrane helix</keyword>
<dbReference type="Pfam" id="PF03994">
    <property type="entry name" value="DUF350"/>
    <property type="match status" value="1"/>
</dbReference>
<reference evidence="7" key="1">
    <citation type="submission" date="2018-05" db="EMBL/GenBank/DDBJ databases">
        <authorList>
            <person name="Lanie J.A."/>
            <person name="Ng W.-L."/>
            <person name="Kazmierczak K.M."/>
            <person name="Andrzejewski T.M."/>
            <person name="Davidsen T.M."/>
            <person name="Wayne K.J."/>
            <person name="Tettelin H."/>
            <person name="Glass J.I."/>
            <person name="Rusch D."/>
            <person name="Podicherti R."/>
            <person name="Tsui H.-C.T."/>
            <person name="Winkler M.E."/>
        </authorList>
    </citation>
    <scope>NUCLEOTIDE SEQUENCE</scope>
</reference>
<dbReference type="PANTHER" id="PTHR40043">
    <property type="entry name" value="UPF0719 INNER MEMBRANE PROTEIN YJFL"/>
    <property type="match status" value="1"/>
</dbReference>
<keyword evidence="2" id="KW-1003">Cell membrane</keyword>
<feature type="transmembrane region" description="Helical" evidence="6">
    <location>
        <begin position="124"/>
        <end position="145"/>
    </location>
</feature>
<comment type="subcellular location">
    <subcellularLocation>
        <location evidence="1">Cell membrane</location>
        <topology evidence="1">Multi-pass membrane protein</topology>
    </subcellularLocation>
</comment>
<feature type="transmembrane region" description="Helical" evidence="6">
    <location>
        <begin position="58"/>
        <end position="84"/>
    </location>
</feature>
<gene>
    <name evidence="7" type="ORF">METZ01_LOCUS222695</name>
</gene>
<feature type="transmembrane region" description="Helical" evidence="6">
    <location>
        <begin position="20"/>
        <end position="46"/>
    </location>
</feature>
<evidence type="ECO:0008006" key="8">
    <source>
        <dbReference type="Google" id="ProtNLM"/>
    </source>
</evidence>
<sequence length="147" mass="15295">MDVPRELGLDMDVVLQSFATGLPFLILHLFVTLAMLVGGVVLYTLTTPHKDFALVKDGNLAAAISLSGAILGLAIPLAFCMASSVSVAEIVIWGILAVAIQIVVFRLSDLLLKDLSTRIEEGELAPSILLAGIKLSVAAINAAAISG</sequence>
<keyword evidence="5 6" id="KW-0472">Membrane</keyword>
<dbReference type="AlphaFoldDB" id="A0A382G6M7"/>
<proteinExistence type="predicted"/>
<dbReference type="GO" id="GO:0005886">
    <property type="term" value="C:plasma membrane"/>
    <property type="evidence" value="ECO:0007669"/>
    <property type="project" value="UniProtKB-SubCell"/>
</dbReference>
<organism evidence="7">
    <name type="scientific">marine metagenome</name>
    <dbReference type="NCBI Taxonomy" id="408172"/>
    <lineage>
        <taxon>unclassified sequences</taxon>
        <taxon>metagenomes</taxon>
        <taxon>ecological metagenomes</taxon>
    </lineage>
</organism>
<protein>
    <recommendedName>
        <fullName evidence="8">DUF350 domain-containing protein</fullName>
    </recommendedName>
</protein>
<evidence type="ECO:0000313" key="7">
    <source>
        <dbReference type="EMBL" id="SVB69841.1"/>
    </source>
</evidence>
<evidence type="ECO:0000256" key="1">
    <source>
        <dbReference type="ARBA" id="ARBA00004651"/>
    </source>
</evidence>
<dbReference type="InterPro" id="IPR007140">
    <property type="entry name" value="DUF350"/>
</dbReference>
<evidence type="ECO:0000256" key="3">
    <source>
        <dbReference type="ARBA" id="ARBA00022692"/>
    </source>
</evidence>
<evidence type="ECO:0000256" key="5">
    <source>
        <dbReference type="ARBA" id="ARBA00023136"/>
    </source>
</evidence>
<evidence type="ECO:0000256" key="4">
    <source>
        <dbReference type="ARBA" id="ARBA00022989"/>
    </source>
</evidence>